<feature type="region of interest" description="Disordered" evidence="1">
    <location>
        <begin position="73"/>
        <end position="100"/>
    </location>
</feature>
<proteinExistence type="predicted"/>
<name>D7G8D6_ECTSI</name>
<dbReference type="InParanoid" id="D7G8D6"/>
<gene>
    <name evidence="2" type="ORF">Esi_0088_0096</name>
</gene>
<evidence type="ECO:0000313" key="3">
    <source>
        <dbReference type="Proteomes" id="UP000002630"/>
    </source>
</evidence>
<dbReference type="Proteomes" id="UP000002630">
    <property type="component" value="Linkage Group LG33"/>
</dbReference>
<dbReference type="EMBL" id="FN649758">
    <property type="protein sequence ID" value="CBJ27988.1"/>
    <property type="molecule type" value="Genomic_DNA"/>
</dbReference>
<dbReference type="AlphaFoldDB" id="D7G8D6"/>
<protein>
    <submittedName>
        <fullName evidence="2">Uncharacterized protein</fullName>
    </submittedName>
</protein>
<feature type="compositionally biased region" description="Low complexity" evidence="1">
    <location>
        <begin position="114"/>
        <end position="138"/>
    </location>
</feature>
<accession>D7G8D6</accession>
<evidence type="ECO:0000313" key="2">
    <source>
        <dbReference type="EMBL" id="CBJ27988.1"/>
    </source>
</evidence>
<reference evidence="2 3" key="1">
    <citation type="journal article" date="2010" name="Nature">
        <title>The Ectocarpus genome and the independent evolution of multicellularity in brown algae.</title>
        <authorList>
            <person name="Cock J.M."/>
            <person name="Sterck L."/>
            <person name="Rouze P."/>
            <person name="Scornet D."/>
            <person name="Allen A.E."/>
            <person name="Amoutzias G."/>
            <person name="Anthouard V."/>
            <person name="Artiguenave F."/>
            <person name="Aury J.M."/>
            <person name="Badger J.H."/>
            <person name="Beszteri B."/>
            <person name="Billiau K."/>
            <person name="Bonnet E."/>
            <person name="Bothwell J.H."/>
            <person name="Bowler C."/>
            <person name="Boyen C."/>
            <person name="Brownlee C."/>
            <person name="Carrano C.J."/>
            <person name="Charrier B."/>
            <person name="Cho G.Y."/>
            <person name="Coelho S.M."/>
            <person name="Collen J."/>
            <person name="Corre E."/>
            <person name="Da Silva C."/>
            <person name="Delage L."/>
            <person name="Delaroque N."/>
            <person name="Dittami S.M."/>
            <person name="Doulbeau S."/>
            <person name="Elias M."/>
            <person name="Farnham G."/>
            <person name="Gachon C.M."/>
            <person name="Gschloessl B."/>
            <person name="Heesch S."/>
            <person name="Jabbari K."/>
            <person name="Jubin C."/>
            <person name="Kawai H."/>
            <person name="Kimura K."/>
            <person name="Kloareg B."/>
            <person name="Kupper F.C."/>
            <person name="Lang D."/>
            <person name="Le Bail A."/>
            <person name="Leblanc C."/>
            <person name="Lerouge P."/>
            <person name="Lohr M."/>
            <person name="Lopez P.J."/>
            <person name="Martens C."/>
            <person name="Maumus F."/>
            <person name="Michel G."/>
            <person name="Miranda-Saavedra D."/>
            <person name="Morales J."/>
            <person name="Moreau H."/>
            <person name="Motomura T."/>
            <person name="Nagasato C."/>
            <person name="Napoli C.A."/>
            <person name="Nelson D.R."/>
            <person name="Nyvall-Collen P."/>
            <person name="Peters A.F."/>
            <person name="Pommier C."/>
            <person name="Potin P."/>
            <person name="Poulain J."/>
            <person name="Quesneville H."/>
            <person name="Read B."/>
            <person name="Rensing S.A."/>
            <person name="Ritter A."/>
            <person name="Rousvoal S."/>
            <person name="Samanta M."/>
            <person name="Samson G."/>
            <person name="Schroeder D.C."/>
            <person name="Segurens B."/>
            <person name="Strittmatter M."/>
            <person name="Tonon T."/>
            <person name="Tregear J.W."/>
            <person name="Valentin K."/>
            <person name="von Dassow P."/>
            <person name="Yamagishi T."/>
            <person name="Van de Peer Y."/>
            <person name="Wincker P."/>
        </authorList>
    </citation>
    <scope>NUCLEOTIDE SEQUENCE [LARGE SCALE GENOMIC DNA]</scope>
    <source>
        <strain evidence="3">Ec32 / CCAP1310/4</strain>
    </source>
</reference>
<keyword evidence="3" id="KW-1185">Reference proteome</keyword>
<dbReference type="EMBL" id="FN649117">
    <property type="protein sequence ID" value="CBJ27988.1"/>
    <property type="molecule type" value="Genomic_DNA"/>
</dbReference>
<dbReference type="OrthoDB" id="10318492at2759"/>
<evidence type="ECO:0000256" key="1">
    <source>
        <dbReference type="SAM" id="MobiDB-lite"/>
    </source>
</evidence>
<feature type="compositionally biased region" description="Basic and acidic residues" evidence="1">
    <location>
        <begin position="74"/>
        <end position="86"/>
    </location>
</feature>
<sequence length="173" mass="19601">MPEPRVPRFRVPAALVSPASLFLVGGIVYYFSLDKPSEDELNSNIGKEFPDVVRGRHEVDDRMKEFFKRVNNNDPREEERMRDLLNKGKGSHYSAKRRHATTKDIEEFGFISKPAGTSSSQTAPAATTTTTTTIAPLAENKRPPGWGSKTIPSQKPAVEEEGGTPRRRWWRFW</sequence>
<organism evidence="2 3">
    <name type="scientific">Ectocarpus siliculosus</name>
    <name type="common">Brown alga</name>
    <name type="synonym">Conferva siliculosa</name>
    <dbReference type="NCBI Taxonomy" id="2880"/>
    <lineage>
        <taxon>Eukaryota</taxon>
        <taxon>Sar</taxon>
        <taxon>Stramenopiles</taxon>
        <taxon>Ochrophyta</taxon>
        <taxon>PX clade</taxon>
        <taxon>Phaeophyceae</taxon>
        <taxon>Ectocarpales</taxon>
        <taxon>Ectocarpaceae</taxon>
        <taxon>Ectocarpus</taxon>
    </lineage>
</organism>
<feature type="region of interest" description="Disordered" evidence="1">
    <location>
        <begin position="112"/>
        <end position="173"/>
    </location>
</feature>